<evidence type="ECO:0000313" key="2">
    <source>
        <dbReference type="EMBL" id="PSN63644.1"/>
    </source>
</evidence>
<dbReference type="EMBL" id="KZ678139">
    <property type="protein sequence ID" value="PSN63644.1"/>
    <property type="molecule type" value="Genomic_DNA"/>
</dbReference>
<dbReference type="InterPro" id="IPR012942">
    <property type="entry name" value="SRR1-like"/>
</dbReference>
<dbReference type="Proteomes" id="UP000240883">
    <property type="component" value="Unassembled WGS sequence"/>
</dbReference>
<feature type="domain" description="SRR1-like" evidence="1">
    <location>
        <begin position="127"/>
        <end position="232"/>
    </location>
</feature>
<sequence length="322" mass="36040">MPQRIRIAPVLAALEGRPVFNEIALCHALDEFERIKGSDAGQVRFFDLRGKLKTYPYESVSGFDLCLRFFDLQQLAADSFNDCPYGISNGRLPPHDCDGIEELEGHLEEWETFWEGSKFRKDLIAHLSGYAKDLKKVTRIVCFGLGRILPRRHGYPGACYIQHLAACAIRDVLMREEHHGDGIDKKKLEIFVQDPDYCDTCKKILVDRLGVNVVDGDSGFLEVNENTFVISVSPNICVRQIVTGITFDKGGPAAMLCDEINNDGMEHEGVEVTGDFAPYTTDPSAPWVAEYKARCISYLLNDISEGKNMVFGALGLYMKQTS</sequence>
<name>A0A2T2NDX8_CORCC</name>
<accession>A0A2T2NDX8</accession>
<dbReference type="AlphaFoldDB" id="A0A2T2NDX8"/>
<dbReference type="OrthoDB" id="5230585at2759"/>
<dbReference type="PANTHER" id="PTHR42080">
    <property type="entry name" value="SRR1 DOMAIN-CONTAINING PROTEIN"/>
    <property type="match status" value="1"/>
</dbReference>
<evidence type="ECO:0000259" key="1">
    <source>
        <dbReference type="Pfam" id="PF07985"/>
    </source>
</evidence>
<gene>
    <name evidence="2" type="ORF">BS50DRAFT_637026</name>
</gene>
<dbReference type="Pfam" id="PF07985">
    <property type="entry name" value="SRR1"/>
    <property type="match status" value="1"/>
</dbReference>
<dbReference type="PANTHER" id="PTHR42080:SF1">
    <property type="entry name" value="SRR1-LIKE DOMAIN-CONTAINING PROTEIN"/>
    <property type="match status" value="1"/>
</dbReference>
<keyword evidence="3" id="KW-1185">Reference proteome</keyword>
<organism evidence="2 3">
    <name type="scientific">Corynespora cassiicola Philippines</name>
    <dbReference type="NCBI Taxonomy" id="1448308"/>
    <lineage>
        <taxon>Eukaryota</taxon>
        <taxon>Fungi</taxon>
        <taxon>Dikarya</taxon>
        <taxon>Ascomycota</taxon>
        <taxon>Pezizomycotina</taxon>
        <taxon>Dothideomycetes</taxon>
        <taxon>Pleosporomycetidae</taxon>
        <taxon>Pleosporales</taxon>
        <taxon>Corynesporascaceae</taxon>
        <taxon>Corynespora</taxon>
    </lineage>
</organism>
<proteinExistence type="predicted"/>
<protein>
    <recommendedName>
        <fullName evidence="1">SRR1-like domain-containing protein</fullName>
    </recommendedName>
</protein>
<reference evidence="2 3" key="1">
    <citation type="journal article" date="2018" name="Front. Microbiol.">
        <title>Genome-Wide Analysis of Corynespora cassiicola Leaf Fall Disease Putative Effectors.</title>
        <authorList>
            <person name="Lopez D."/>
            <person name="Ribeiro S."/>
            <person name="Label P."/>
            <person name="Fumanal B."/>
            <person name="Venisse J.S."/>
            <person name="Kohler A."/>
            <person name="de Oliveira R.R."/>
            <person name="Labutti K."/>
            <person name="Lipzen A."/>
            <person name="Lail K."/>
            <person name="Bauer D."/>
            <person name="Ohm R.A."/>
            <person name="Barry K.W."/>
            <person name="Spatafora J."/>
            <person name="Grigoriev I.V."/>
            <person name="Martin F.M."/>
            <person name="Pujade-Renaud V."/>
        </authorList>
    </citation>
    <scope>NUCLEOTIDE SEQUENCE [LARGE SCALE GENOMIC DNA]</scope>
    <source>
        <strain evidence="2 3">Philippines</strain>
    </source>
</reference>
<evidence type="ECO:0000313" key="3">
    <source>
        <dbReference type="Proteomes" id="UP000240883"/>
    </source>
</evidence>